<evidence type="ECO:0000256" key="8">
    <source>
        <dbReference type="ARBA" id="ARBA00023170"/>
    </source>
</evidence>
<feature type="transmembrane region" description="Helical" evidence="10">
    <location>
        <begin position="69"/>
        <end position="88"/>
    </location>
</feature>
<feature type="transmembrane region" description="Helical" evidence="10">
    <location>
        <begin position="162"/>
        <end position="181"/>
    </location>
</feature>
<keyword evidence="8 10" id="KW-0675">Receptor</keyword>
<dbReference type="GO" id="GO:0005549">
    <property type="term" value="F:odorant binding"/>
    <property type="evidence" value="ECO:0007669"/>
    <property type="project" value="InterPro"/>
</dbReference>
<evidence type="ECO:0000256" key="2">
    <source>
        <dbReference type="ARBA" id="ARBA00022475"/>
    </source>
</evidence>
<organism evidence="11">
    <name type="scientific">Chouioia cunea</name>
    <dbReference type="NCBI Taxonomy" id="1570515"/>
    <lineage>
        <taxon>Eukaryota</taxon>
        <taxon>Metazoa</taxon>
        <taxon>Ecdysozoa</taxon>
        <taxon>Arthropoda</taxon>
        <taxon>Hexapoda</taxon>
        <taxon>Insecta</taxon>
        <taxon>Pterygota</taxon>
        <taxon>Neoptera</taxon>
        <taxon>Endopterygota</taxon>
        <taxon>Hymenoptera</taxon>
        <taxon>Apocrita</taxon>
        <taxon>Proctotrupomorpha</taxon>
        <taxon>Chalcidoidea</taxon>
        <taxon>Eulophidae</taxon>
        <taxon>Tetrastichinae</taxon>
        <taxon>Chouioia</taxon>
    </lineage>
</organism>
<feature type="transmembrane region" description="Helical" evidence="10">
    <location>
        <begin position="37"/>
        <end position="57"/>
    </location>
</feature>
<comment type="subcellular location">
    <subcellularLocation>
        <location evidence="1 10">Cell membrane</location>
        <topology evidence="1 10">Multi-pass membrane protein</topology>
    </subcellularLocation>
</comment>
<keyword evidence="4 10" id="KW-0812">Transmembrane</keyword>
<feature type="transmembrane region" description="Helical" evidence="10">
    <location>
        <begin position="251"/>
        <end position="272"/>
    </location>
</feature>
<dbReference type="GO" id="GO:0004984">
    <property type="term" value="F:olfactory receptor activity"/>
    <property type="evidence" value="ECO:0007669"/>
    <property type="project" value="InterPro"/>
</dbReference>
<evidence type="ECO:0000256" key="9">
    <source>
        <dbReference type="ARBA" id="ARBA00023224"/>
    </source>
</evidence>
<proteinExistence type="evidence at transcript level"/>
<sequence length="385" mass="44281">MKTEFKKYETYVGNVETMLRYCGLWPVVVNRTISRSLSFLAFITTFSTMLSVLNFCYHHSNNIIVLTKGAGLAISLCTACLKVCIFVYHQQDLLYLHENLTTRYLMDMKDVNNRARLLNRVSLYSKFFWIGTVAAFATIALYASISFIAWAKYGKYVRVFPAIYPLVGKPTGLVHWAFYVYEMTTGLYLSFVTVAVDCCFGMYSMQMCGLFRVLSDRFRNLKSDRDYKMNIKDCIQRHHTLYTSKRKLENLFGILAIWFAVTAAVVLCTLIFQFTQTIKMRTTWLQLGLLTLYFLLKCLQAFSFSVYGNAITVESTLCLDAAYNAHWPDLYNVSLKNDILIILAQKPITLVAKGCMLIQLEMFAKIINTSVSYFFLLQTLEEGSR</sequence>
<dbReference type="AlphaFoldDB" id="A0A6B9CRW4"/>
<evidence type="ECO:0000256" key="7">
    <source>
        <dbReference type="ARBA" id="ARBA00023136"/>
    </source>
</evidence>
<accession>A0A6B9CRW4</accession>
<dbReference type="GO" id="GO:0005886">
    <property type="term" value="C:plasma membrane"/>
    <property type="evidence" value="ECO:0007669"/>
    <property type="project" value="UniProtKB-SubCell"/>
</dbReference>
<evidence type="ECO:0000256" key="10">
    <source>
        <dbReference type="RuleBase" id="RU351113"/>
    </source>
</evidence>
<evidence type="ECO:0000256" key="1">
    <source>
        <dbReference type="ARBA" id="ARBA00004651"/>
    </source>
</evidence>
<comment type="similarity">
    <text evidence="10">Belongs to the insect chemoreceptor superfamily. Heteromeric odorant receptor channel (TC 1.A.69) family.</text>
</comment>
<feature type="transmembrane region" description="Helical" evidence="10">
    <location>
        <begin position="127"/>
        <end position="150"/>
    </location>
</feature>
<dbReference type="PANTHER" id="PTHR21137:SF35">
    <property type="entry name" value="ODORANT RECEPTOR 19A-RELATED"/>
    <property type="match status" value="1"/>
</dbReference>
<evidence type="ECO:0000313" key="11">
    <source>
        <dbReference type="EMBL" id="QGW50359.1"/>
    </source>
</evidence>
<evidence type="ECO:0000256" key="5">
    <source>
        <dbReference type="ARBA" id="ARBA00022725"/>
    </source>
</evidence>
<keyword evidence="7 10" id="KW-0472">Membrane</keyword>
<feature type="transmembrane region" description="Helical" evidence="10">
    <location>
        <begin position="187"/>
        <end position="214"/>
    </location>
</feature>
<protein>
    <recommendedName>
        <fullName evidence="10">Odorant receptor</fullName>
    </recommendedName>
</protein>
<feature type="transmembrane region" description="Helical" evidence="10">
    <location>
        <begin position="284"/>
        <end position="307"/>
    </location>
</feature>
<dbReference type="GO" id="GO:0007165">
    <property type="term" value="P:signal transduction"/>
    <property type="evidence" value="ECO:0007669"/>
    <property type="project" value="UniProtKB-KW"/>
</dbReference>
<keyword evidence="5 10" id="KW-0552">Olfaction</keyword>
<keyword evidence="6 10" id="KW-1133">Transmembrane helix</keyword>
<dbReference type="Pfam" id="PF02949">
    <property type="entry name" value="7tm_6"/>
    <property type="match status" value="1"/>
</dbReference>
<dbReference type="EMBL" id="MN616867">
    <property type="protein sequence ID" value="QGW50359.1"/>
    <property type="molecule type" value="mRNA"/>
</dbReference>
<keyword evidence="9 10" id="KW-0807">Transducer</keyword>
<keyword evidence="3 10" id="KW-0716">Sensory transduction</keyword>
<dbReference type="PANTHER" id="PTHR21137">
    <property type="entry name" value="ODORANT RECEPTOR"/>
    <property type="match status" value="1"/>
</dbReference>
<name>A0A6B9CRW4_9HYME</name>
<dbReference type="InterPro" id="IPR004117">
    <property type="entry name" value="7tm6_olfct_rcpt"/>
</dbReference>
<evidence type="ECO:0000256" key="6">
    <source>
        <dbReference type="ARBA" id="ARBA00022989"/>
    </source>
</evidence>
<evidence type="ECO:0000256" key="4">
    <source>
        <dbReference type="ARBA" id="ARBA00022692"/>
    </source>
</evidence>
<evidence type="ECO:0000256" key="3">
    <source>
        <dbReference type="ARBA" id="ARBA00022606"/>
    </source>
</evidence>
<keyword evidence="2" id="KW-1003">Cell membrane</keyword>
<reference evidence="11" key="1">
    <citation type="journal article" date="2019" name="Sci. Rep.">
        <title>Full-Length Transcriptome Survey and Expression Analysis of Parasitoid Wasp Chouioia cunea upon Exposure to 1-Dodecene.</title>
        <authorList>
            <person name="Pan L."/>
            <person name="Guo M."/>
            <person name="Jin X."/>
            <person name="Sun Z."/>
            <person name="Jiang H."/>
            <person name="Han J."/>
            <person name="Wang Y."/>
            <person name="Yan C."/>
            <person name="Li M."/>
        </authorList>
    </citation>
    <scope>NUCLEOTIDE SEQUENCE</scope>
</reference>